<protein>
    <submittedName>
        <fullName evidence="1">Uncharacterized protein</fullName>
    </submittedName>
</protein>
<accession>A0A0K2VF96</accession>
<name>A0A0K2VF96_LEPSM</name>
<organism evidence="1">
    <name type="scientific">Lepeophtheirus salmonis</name>
    <name type="common">Salmon louse</name>
    <name type="synonym">Caligus salmonis</name>
    <dbReference type="NCBI Taxonomy" id="72036"/>
    <lineage>
        <taxon>Eukaryota</taxon>
        <taxon>Metazoa</taxon>
        <taxon>Ecdysozoa</taxon>
        <taxon>Arthropoda</taxon>
        <taxon>Crustacea</taxon>
        <taxon>Multicrustacea</taxon>
        <taxon>Hexanauplia</taxon>
        <taxon>Copepoda</taxon>
        <taxon>Siphonostomatoida</taxon>
        <taxon>Caligidae</taxon>
        <taxon>Lepeophtheirus</taxon>
    </lineage>
</organism>
<reference evidence="1" key="1">
    <citation type="submission" date="2014-05" db="EMBL/GenBank/DDBJ databases">
        <authorList>
            <person name="Chronopoulou M."/>
        </authorList>
    </citation>
    <scope>NUCLEOTIDE SEQUENCE</scope>
    <source>
        <tissue evidence="1">Whole organism</tissue>
    </source>
</reference>
<dbReference type="EMBL" id="HACA01031699">
    <property type="protein sequence ID" value="CDW49060.1"/>
    <property type="molecule type" value="Transcribed_RNA"/>
</dbReference>
<dbReference type="AlphaFoldDB" id="A0A0K2VF96"/>
<proteinExistence type="predicted"/>
<evidence type="ECO:0000313" key="1">
    <source>
        <dbReference type="EMBL" id="CDW49060.1"/>
    </source>
</evidence>
<sequence length="35" mass="3966">MADEWPEVSKVSYIYSHSPFGTRKILIPQIGSQNS</sequence>